<accession>A0A6J6G8R7</accession>
<dbReference type="GO" id="GO:0016491">
    <property type="term" value="F:oxidoreductase activity"/>
    <property type="evidence" value="ECO:0007669"/>
    <property type="project" value="InterPro"/>
</dbReference>
<dbReference type="PROSITE" id="PS51352">
    <property type="entry name" value="THIOREDOXIN_2"/>
    <property type="match status" value="1"/>
</dbReference>
<gene>
    <name evidence="2" type="ORF">UFOPK1493_04017</name>
</gene>
<evidence type="ECO:0000313" key="2">
    <source>
        <dbReference type="EMBL" id="CAB4596199.1"/>
    </source>
</evidence>
<evidence type="ECO:0000259" key="1">
    <source>
        <dbReference type="PROSITE" id="PS51352"/>
    </source>
</evidence>
<dbReference type="Pfam" id="PF00578">
    <property type="entry name" value="AhpC-TSA"/>
    <property type="match status" value="1"/>
</dbReference>
<dbReference type="InterPro" id="IPR036249">
    <property type="entry name" value="Thioredoxin-like_sf"/>
</dbReference>
<feature type="domain" description="Thioredoxin" evidence="1">
    <location>
        <begin position="111"/>
        <end position="257"/>
    </location>
</feature>
<dbReference type="Gene3D" id="3.40.30.10">
    <property type="entry name" value="Glutaredoxin"/>
    <property type="match status" value="1"/>
</dbReference>
<name>A0A6J6G8R7_9ZZZZ</name>
<proteinExistence type="predicted"/>
<dbReference type="EMBL" id="CAEZSR010000273">
    <property type="protein sequence ID" value="CAB4596199.1"/>
    <property type="molecule type" value="Genomic_DNA"/>
</dbReference>
<dbReference type="InterPro" id="IPR013766">
    <property type="entry name" value="Thioredoxin_domain"/>
</dbReference>
<reference evidence="2" key="1">
    <citation type="submission" date="2020-05" db="EMBL/GenBank/DDBJ databases">
        <authorList>
            <person name="Chiriac C."/>
            <person name="Salcher M."/>
            <person name="Ghai R."/>
            <person name="Kavagutti S V."/>
        </authorList>
    </citation>
    <scope>NUCLEOTIDE SEQUENCE</scope>
</reference>
<dbReference type="InterPro" id="IPR050553">
    <property type="entry name" value="Thioredoxin_ResA/DsbE_sf"/>
</dbReference>
<dbReference type="AlphaFoldDB" id="A0A6J6G8R7"/>
<dbReference type="GO" id="GO:0016209">
    <property type="term" value="F:antioxidant activity"/>
    <property type="evidence" value="ECO:0007669"/>
    <property type="project" value="InterPro"/>
</dbReference>
<organism evidence="2">
    <name type="scientific">freshwater metagenome</name>
    <dbReference type="NCBI Taxonomy" id="449393"/>
    <lineage>
        <taxon>unclassified sequences</taxon>
        <taxon>metagenomes</taxon>
        <taxon>ecological metagenomes</taxon>
    </lineage>
</organism>
<dbReference type="PANTHER" id="PTHR42852:SF17">
    <property type="entry name" value="THIOREDOXIN-LIKE PROTEIN HI_1115"/>
    <property type="match status" value="1"/>
</dbReference>
<dbReference type="InterPro" id="IPR000866">
    <property type="entry name" value="AhpC/TSA"/>
</dbReference>
<dbReference type="CDD" id="cd02966">
    <property type="entry name" value="TlpA_like_family"/>
    <property type="match status" value="1"/>
</dbReference>
<protein>
    <submittedName>
        <fullName evidence="2">Unannotated protein</fullName>
    </submittedName>
</protein>
<dbReference type="SUPFAM" id="SSF52833">
    <property type="entry name" value="Thioredoxin-like"/>
    <property type="match status" value="1"/>
</dbReference>
<dbReference type="PROSITE" id="PS51257">
    <property type="entry name" value="PROKAR_LIPOPROTEIN"/>
    <property type="match status" value="1"/>
</dbReference>
<dbReference type="PANTHER" id="PTHR42852">
    <property type="entry name" value="THIOL:DISULFIDE INTERCHANGE PROTEIN DSBE"/>
    <property type="match status" value="1"/>
</dbReference>
<sequence>MYPNTSRTRVRIAAASIVAASVLAACGSSDSEEADGAPAAVSATTEAMADDMADDEMADDMADDDMADDMADDDMADPTATTEAMADDEMADDEMADDEMADDMADDMADEVALAEWQTITLTDVDGVSFTLADFRGTPVFVETFATWCPKCKDQLEATNAAAEQVGDQAVFIAVSVETGLSNGDVADYAAANGFDAVRFAVLTPEALAAFVDGLGQSAANPPSTPKVVIDAMGAAGELSTGFESAEDIVAKVTGQV</sequence>